<proteinExistence type="predicted"/>
<accession>A0A1P8EDR5</accession>
<evidence type="ECO:0000313" key="1">
    <source>
        <dbReference type="EMBL" id="APV17416.1"/>
    </source>
</evidence>
<dbReference type="EMBL" id="KX778611">
    <property type="protein sequence ID" value="APV17416.1"/>
    <property type="molecule type" value="Genomic_DNA"/>
</dbReference>
<name>A0A1P8EDR5_9CAUD</name>
<organism evidence="1 2">
    <name type="scientific">Serratia phage SM9-3Y</name>
    <dbReference type="NCBI Taxonomy" id="1897434"/>
    <lineage>
        <taxon>Viruses</taxon>
        <taxon>Duplodnaviria</taxon>
        <taxon>Heunggongvirae</taxon>
        <taxon>Uroviricota</taxon>
        <taxon>Caudoviricetes</taxon>
        <taxon>Autographivirales</taxon>
        <taxon>Autotranscriptaviridae</taxon>
        <taxon>Studiervirinae</taxon>
        <taxon>Teetrevirus</taxon>
        <taxon>Teetrevirus SALSA</taxon>
        <taxon>Teetrevirus SM93Y</taxon>
    </lineage>
</organism>
<evidence type="ECO:0000313" key="2">
    <source>
        <dbReference type="Proteomes" id="UP000221920"/>
    </source>
</evidence>
<protein>
    <submittedName>
        <fullName evidence="1">Uncharacterized protein</fullName>
    </submittedName>
</protein>
<reference evidence="1 2" key="1">
    <citation type="submission" date="2017-11" db="EMBL/GenBank/DDBJ databases">
        <title>Preliminary research on isolation and biological characteristics of a lytic bacteriophage against Serratia marcescens.</title>
        <authorList>
            <person name="Sun Y."/>
            <person name="Hao Y."/>
            <person name="Shi H."/>
            <person name="Li J."/>
            <person name="Huang H."/>
        </authorList>
    </citation>
    <scope>NUCLEOTIDE SEQUENCE [LARGE SCALE GENOMIC DNA]</scope>
</reference>
<sequence>MFTHKHHCRSLLSFGACDCGAETANKLEELFPINSAVRYVGTIGRLKGLSGIVTGHSRSGQIIAKFGTTSANIHPNNLVPLSSECSVGVQTPKEQPKEGTYTGGSVDYYQVKVTNPTTEGRPEYIAECNDIIEALGMNFAEGNAFKALWRRAAQRTLGLSKAGAKDDGLYDAEKVEFFGSRLVAQSKAVGK</sequence>
<keyword evidence="2" id="KW-1185">Reference proteome</keyword>
<dbReference type="Proteomes" id="UP000221920">
    <property type="component" value="Segment"/>
</dbReference>